<comment type="caution">
    <text evidence="1">The sequence shown here is derived from an EMBL/GenBank/DDBJ whole genome shotgun (WGS) entry which is preliminary data.</text>
</comment>
<evidence type="ECO:0000313" key="1">
    <source>
        <dbReference type="EMBL" id="MDK6276042.1"/>
    </source>
</evidence>
<feature type="non-terminal residue" evidence="1">
    <location>
        <position position="76"/>
    </location>
</feature>
<name>A0AAP4FHG0_9MICC</name>
<gene>
    <name evidence="1" type="ORF">QP116_10000</name>
</gene>
<evidence type="ECO:0000313" key="2">
    <source>
        <dbReference type="Proteomes" id="UP001240483"/>
    </source>
</evidence>
<dbReference type="RefSeq" id="WP_285333652.1">
    <property type="nucleotide sequence ID" value="NZ_JASODW010000099.1"/>
</dbReference>
<organism evidence="1 2">
    <name type="scientific">Pseudoglutamicibacter cumminsii</name>
    <dbReference type="NCBI Taxonomy" id="156979"/>
    <lineage>
        <taxon>Bacteria</taxon>
        <taxon>Bacillati</taxon>
        <taxon>Actinomycetota</taxon>
        <taxon>Actinomycetes</taxon>
        <taxon>Micrococcales</taxon>
        <taxon>Micrococcaceae</taxon>
        <taxon>Pseudoglutamicibacter</taxon>
    </lineage>
</organism>
<feature type="non-terminal residue" evidence="1">
    <location>
        <position position="1"/>
    </location>
</feature>
<dbReference type="EMBL" id="JASODW010000099">
    <property type="protein sequence ID" value="MDK6276042.1"/>
    <property type="molecule type" value="Genomic_DNA"/>
</dbReference>
<reference evidence="1" key="1">
    <citation type="submission" date="2023-05" db="EMBL/GenBank/DDBJ databases">
        <title>Cataloging the Phylogenetic Diversity of Human Bladder Bacteria.</title>
        <authorList>
            <person name="Du J."/>
        </authorList>
    </citation>
    <scope>NUCLEOTIDE SEQUENCE</scope>
    <source>
        <strain evidence="1">UMB9978</strain>
    </source>
</reference>
<protein>
    <submittedName>
        <fullName evidence="1">Uncharacterized protein</fullName>
    </submittedName>
</protein>
<dbReference type="Proteomes" id="UP001240483">
    <property type="component" value="Unassembled WGS sequence"/>
</dbReference>
<proteinExistence type="predicted"/>
<sequence>DSSVAPSVSGPVFTPISVEGMDADSAYVAGLFNGARWSEQAAHVSSDWASLPRWDQRVQGSFIGVVKQKARGGSEG</sequence>
<dbReference type="AlphaFoldDB" id="A0AAP4FHG0"/>
<accession>A0AAP4FHG0</accession>